<proteinExistence type="predicted"/>
<reference evidence="1" key="1">
    <citation type="submission" date="2014-12" db="EMBL/GenBank/DDBJ databases">
        <title>Insight into the proteome of Arion vulgaris.</title>
        <authorList>
            <person name="Aradska J."/>
            <person name="Bulat T."/>
            <person name="Smidak R."/>
            <person name="Sarate P."/>
            <person name="Gangsoo J."/>
            <person name="Sialana F."/>
            <person name="Bilban M."/>
            <person name="Lubec G."/>
        </authorList>
    </citation>
    <scope>NUCLEOTIDE SEQUENCE</scope>
    <source>
        <tissue evidence="1">Skin</tissue>
    </source>
</reference>
<dbReference type="EMBL" id="HACG01013442">
    <property type="protein sequence ID" value="CEK60307.1"/>
    <property type="molecule type" value="Transcribed_RNA"/>
</dbReference>
<dbReference type="AlphaFoldDB" id="A0A0B6YVX4"/>
<feature type="non-terminal residue" evidence="1">
    <location>
        <position position="70"/>
    </location>
</feature>
<organism evidence="1">
    <name type="scientific">Arion vulgaris</name>
    <dbReference type="NCBI Taxonomy" id="1028688"/>
    <lineage>
        <taxon>Eukaryota</taxon>
        <taxon>Metazoa</taxon>
        <taxon>Spiralia</taxon>
        <taxon>Lophotrochozoa</taxon>
        <taxon>Mollusca</taxon>
        <taxon>Gastropoda</taxon>
        <taxon>Heterobranchia</taxon>
        <taxon>Euthyneura</taxon>
        <taxon>Panpulmonata</taxon>
        <taxon>Eupulmonata</taxon>
        <taxon>Stylommatophora</taxon>
        <taxon>Helicina</taxon>
        <taxon>Arionoidea</taxon>
        <taxon>Arionidae</taxon>
        <taxon>Arion</taxon>
    </lineage>
</organism>
<evidence type="ECO:0000313" key="1">
    <source>
        <dbReference type="EMBL" id="CEK60307.1"/>
    </source>
</evidence>
<sequence>SMAGQAEYAASIAQSLAELVEFEIEYSKFLSVEVSQTDGSGLDTKYGASPLNLGAVSAMIKALLDKAHAV</sequence>
<gene>
    <name evidence="1" type="primary">ORF39032</name>
</gene>
<feature type="non-terminal residue" evidence="1">
    <location>
        <position position="1"/>
    </location>
</feature>
<protein>
    <submittedName>
        <fullName evidence="1">Uncharacterized protein</fullName>
    </submittedName>
</protein>
<name>A0A0B6YVX4_9EUPU</name>
<accession>A0A0B6YVX4</accession>